<proteinExistence type="predicted"/>
<dbReference type="Gene3D" id="3.40.50.1820">
    <property type="entry name" value="alpha/beta hydrolase"/>
    <property type="match status" value="1"/>
</dbReference>
<dbReference type="EMBL" id="CP072801">
    <property type="protein sequence ID" value="QTR46038.1"/>
    <property type="molecule type" value="Genomic_DNA"/>
</dbReference>
<evidence type="ECO:0000259" key="3">
    <source>
        <dbReference type="Pfam" id="PF12146"/>
    </source>
</evidence>
<feature type="compositionally biased region" description="Low complexity" evidence="1">
    <location>
        <begin position="33"/>
        <end position="118"/>
    </location>
</feature>
<dbReference type="RefSeq" id="WP_210222408.1">
    <property type="nucleotide sequence ID" value="NZ_CP072801.1"/>
</dbReference>
<evidence type="ECO:0000313" key="5">
    <source>
        <dbReference type="Proteomes" id="UP000672039"/>
    </source>
</evidence>
<sequence>MPCFIHRNLLRPASLLLASALLITACGGNSSPTSTTDTSTTDTSTTDTSTTDTSTTDTSTTDTSTTDTSTTDTSTTDTSTTDTSTTDTSTTDTSTTDTSTTDTSTTDTSTTDTSTTDSLPPIPVRITNARGALLDGQLVKTNTVQESTAALSDPAAKAPAVIPVYDVKQYRVTYQTLDGDGNLSTASGIIAVPQKPAGAKSPLLSFQHGTVFHNIEAPSNDTVATSPVNIIASLGFVVIAADYIGYGTSQGKDHPYLQKIPSAAVVTDFIVAAKQWLAEQRQPLNDQLFLTGYSEGGYVTLAAQQALEAAGTPITASVAGAGPYDLQYTLDELLNPKALLAAAGGALGLSRPAIAAKYPGKVDEATVDLLMYILIPKESDIKFSKTFLMDWMANDYDTMKNNSLYDWQAKTPTRLTHGRDDVTVPFGNSTRALDGMRAKGTADIELDECFAIPADHTGCIKPYAQVMTQYFSTFAKDL</sequence>
<dbReference type="PANTHER" id="PTHR34853:SF1">
    <property type="entry name" value="LIPASE 5"/>
    <property type="match status" value="1"/>
</dbReference>
<evidence type="ECO:0000256" key="2">
    <source>
        <dbReference type="SAM" id="SignalP"/>
    </source>
</evidence>
<accession>A0ABX7WUJ3</accession>
<reference evidence="4 5" key="1">
    <citation type="submission" date="2021-04" db="EMBL/GenBank/DDBJ databases">
        <title>Genomics, taxonomy and metabolism of representatives of sulfur bacteria of the genus Thiothrix: Thiothrix fructosivorans QT, Thiothrix unzii A1T and three new species, Thiothrix subterranea sp. nov., Thiothrix litoralis sp. nov. and 'Candidatus Thiothrix anitrata' sp. nov.</title>
        <authorList>
            <person name="Ravin N.V."/>
            <person name="Smolyakov D."/>
            <person name="Rudenko T.S."/>
            <person name="Mardanov A.V."/>
            <person name="Beletsky A.V."/>
            <person name="Markov N.D."/>
            <person name="Fomenkov A.I."/>
            <person name="Roberts R.J."/>
            <person name="Karnachuk O.V."/>
            <person name="Novikov A."/>
            <person name="Grabovich M.Y."/>
        </authorList>
    </citation>
    <scope>NUCLEOTIDE SEQUENCE [LARGE SCALE GENOMIC DNA]</scope>
    <source>
        <strain evidence="4 5">AS</strain>
    </source>
</reference>
<dbReference type="Proteomes" id="UP000672039">
    <property type="component" value="Chromosome"/>
</dbReference>
<dbReference type="SUPFAM" id="SSF53474">
    <property type="entry name" value="alpha/beta-Hydrolases"/>
    <property type="match status" value="1"/>
</dbReference>
<feature type="region of interest" description="Disordered" evidence="1">
    <location>
        <begin position="27"/>
        <end position="123"/>
    </location>
</feature>
<feature type="signal peptide" evidence="2">
    <location>
        <begin position="1"/>
        <end position="30"/>
    </location>
</feature>
<evidence type="ECO:0000313" key="4">
    <source>
        <dbReference type="EMBL" id="QTR46038.1"/>
    </source>
</evidence>
<feature type="domain" description="Serine aminopeptidase S33" evidence="3">
    <location>
        <begin position="231"/>
        <end position="439"/>
    </location>
</feature>
<gene>
    <name evidence="4" type="ORF">J9253_18975</name>
</gene>
<keyword evidence="5" id="KW-1185">Reference proteome</keyword>
<dbReference type="InterPro" id="IPR022742">
    <property type="entry name" value="Hydrolase_4"/>
</dbReference>
<protein>
    <submittedName>
        <fullName evidence="4">Prolyl oligopeptidase family serine peptidase</fullName>
    </submittedName>
</protein>
<keyword evidence="2" id="KW-0732">Signal</keyword>
<organism evidence="4 5">
    <name type="scientific">Thiothrix litoralis</name>
    <dbReference type="NCBI Taxonomy" id="2891210"/>
    <lineage>
        <taxon>Bacteria</taxon>
        <taxon>Pseudomonadati</taxon>
        <taxon>Pseudomonadota</taxon>
        <taxon>Gammaproteobacteria</taxon>
        <taxon>Thiotrichales</taxon>
        <taxon>Thiotrichaceae</taxon>
        <taxon>Thiothrix</taxon>
    </lineage>
</organism>
<name>A0ABX7WUJ3_9GAMM</name>
<dbReference type="InterPro" id="IPR005152">
    <property type="entry name" value="Lipase_secreted"/>
</dbReference>
<dbReference type="Pfam" id="PF12146">
    <property type="entry name" value="Hydrolase_4"/>
    <property type="match status" value="1"/>
</dbReference>
<evidence type="ECO:0000256" key="1">
    <source>
        <dbReference type="SAM" id="MobiDB-lite"/>
    </source>
</evidence>
<dbReference type="InterPro" id="IPR029058">
    <property type="entry name" value="AB_hydrolase_fold"/>
</dbReference>
<feature type="chain" id="PRO_5047506714" evidence="2">
    <location>
        <begin position="31"/>
        <end position="478"/>
    </location>
</feature>
<dbReference type="PROSITE" id="PS51257">
    <property type="entry name" value="PROKAR_LIPOPROTEIN"/>
    <property type="match status" value="1"/>
</dbReference>
<dbReference type="PANTHER" id="PTHR34853">
    <property type="match status" value="1"/>
</dbReference>